<name>A0A1M5I4Y2_9GAMM</name>
<dbReference type="GO" id="GO:0016787">
    <property type="term" value="F:hydrolase activity"/>
    <property type="evidence" value="ECO:0007669"/>
    <property type="project" value="InterPro"/>
</dbReference>
<feature type="signal peptide" evidence="1">
    <location>
        <begin position="1"/>
        <end position="22"/>
    </location>
</feature>
<evidence type="ECO:0000313" key="4">
    <source>
        <dbReference type="Proteomes" id="UP000184170"/>
    </source>
</evidence>
<keyword evidence="1" id="KW-0732">Signal</keyword>
<reference evidence="4" key="1">
    <citation type="submission" date="2016-11" db="EMBL/GenBank/DDBJ databases">
        <authorList>
            <person name="Varghese N."/>
            <person name="Submissions S."/>
        </authorList>
    </citation>
    <scope>NUCLEOTIDE SEQUENCE [LARGE SCALE GENOMIC DNA]</scope>
    <source>
        <strain evidence="4">CGMCC 1.7063</strain>
    </source>
</reference>
<dbReference type="Pfam" id="PF06439">
    <property type="entry name" value="3keto-disac_hyd"/>
    <property type="match status" value="1"/>
</dbReference>
<organism evidence="3 4">
    <name type="scientific">Microbulbifer donghaiensis</name>
    <dbReference type="NCBI Taxonomy" id="494016"/>
    <lineage>
        <taxon>Bacteria</taxon>
        <taxon>Pseudomonadati</taxon>
        <taxon>Pseudomonadota</taxon>
        <taxon>Gammaproteobacteria</taxon>
        <taxon>Cellvibrionales</taxon>
        <taxon>Microbulbiferaceae</taxon>
        <taxon>Microbulbifer</taxon>
    </lineage>
</organism>
<dbReference type="Proteomes" id="UP000184170">
    <property type="component" value="Unassembled WGS sequence"/>
</dbReference>
<evidence type="ECO:0000259" key="2">
    <source>
        <dbReference type="Pfam" id="PF06439"/>
    </source>
</evidence>
<dbReference type="EMBL" id="FQVA01000009">
    <property type="protein sequence ID" value="SHG23000.1"/>
    <property type="molecule type" value="Genomic_DNA"/>
</dbReference>
<keyword evidence="4" id="KW-1185">Reference proteome</keyword>
<dbReference type="STRING" id="494016.SAMN04487965_3567"/>
<dbReference type="OrthoDB" id="176168at2"/>
<gene>
    <name evidence="3" type="ORF">SAMN04487965_3567</name>
</gene>
<dbReference type="InterPro" id="IPR010496">
    <property type="entry name" value="AL/BT2_dom"/>
</dbReference>
<dbReference type="AlphaFoldDB" id="A0A1M5I4Y2"/>
<dbReference type="Gene3D" id="2.60.120.560">
    <property type="entry name" value="Exo-inulinase, domain 1"/>
    <property type="match status" value="1"/>
</dbReference>
<evidence type="ECO:0000256" key="1">
    <source>
        <dbReference type="SAM" id="SignalP"/>
    </source>
</evidence>
<protein>
    <recommendedName>
        <fullName evidence="2">3-keto-alpha-glucoside-1,2-lyase/3-keto-2-hydroxy-glucal hydratase domain-containing protein</fullName>
    </recommendedName>
</protein>
<feature type="domain" description="3-keto-alpha-glucoside-1,2-lyase/3-keto-2-hydroxy-glucal hydratase" evidence="2">
    <location>
        <begin position="60"/>
        <end position="244"/>
    </location>
</feature>
<evidence type="ECO:0000313" key="3">
    <source>
        <dbReference type="EMBL" id="SHG23000.1"/>
    </source>
</evidence>
<accession>A0A1M5I4Y2</accession>
<sequence length="251" mass="27710">MTVPHLARAPILSALLALTAYASSSRPEDTEVWHPEPSIVTPGEAVEPPSDAIVLIGQDASLERWQSAGGGPARWHYADGVLTVVPGSGDILTRGDYGSVQLHLEWRSPPEPEQSGQDKGNSGLFFQSRYELQILDSYQNRTYANGQAGSIYKQHLPLVNAMRPTGQWQTYDAVYRAPAFDAAGKLLSPAHITVLHNGVLIQDHVEIQGETLYVGKPDYRPHGKAPIKLQDHSNPVSFRNMWLRELDETDR</sequence>
<feature type="chain" id="PRO_5012861250" description="3-keto-alpha-glucoside-1,2-lyase/3-keto-2-hydroxy-glucal hydratase domain-containing protein" evidence="1">
    <location>
        <begin position="23"/>
        <end position="251"/>
    </location>
</feature>
<dbReference type="RefSeq" id="WP_073277717.1">
    <property type="nucleotide sequence ID" value="NZ_FQVA01000009.1"/>
</dbReference>
<proteinExistence type="predicted"/>